<dbReference type="AlphaFoldDB" id="A0A7G9L4J3"/>
<protein>
    <submittedName>
        <fullName evidence="2">Uncharacterized protein</fullName>
    </submittedName>
</protein>
<name>A0A7G9L4J3_9SPHN</name>
<dbReference type="Proteomes" id="UP000515861">
    <property type="component" value="Chromosome"/>
</dbReference>
<evidence type="ECO:0000313" key="2">
    <source>
        <dbReference type="EMBL" id="QNM83542.1"/>
    </source>
</evidence>
<evidence type="ECO:0000313" key="3">
    <source>
        <dbReference type="Proteomes" id="UP000515861"/>
    </source>
</evidence>
<dbReference type="KEGG" id="ssau:H8M03_04215"/>
<accession>A0A7G9L4J3</accession>
<dbReference type="EMBL" id="CP060697">
    <property type="protein sequence ID" value="QNM83542.1"/>
    <property type="molecule type" value="Genomic_DNA"/>
</dbReference>
<dbReference type="PROSITE" id="PS51257">
    <property type="entry name" value="PROKAR_LIPOPROTEIN"/>
    <property type="match status" value="1"/>
</dbReference>
<feature type="chain" id="PRO_5028916317" evidence="1">
    <location>
        <begin position="23"/>
        <end position="423"/>
    </location>
</feature>
<sequence length="423" mass="44918">MHRATRYAALAALAASACGAAAQTVPRGATIGPGGFATILDAPPAPVVPAAADAPAPATPDQRAAEDRFRRAGEFQNRVMEEAQALHRTLDRREKGNFVDLYFENEGDPHVVFRFLRDPERTLARHTSNPDFRAARAQYAESELRAVLDAMMTAFAADRVIEGGGTGNKENRVVLDLLVREAEFRDLAARKGIAIPDSVVLRSRFEGTTAAAANWPLPAYLAQLVRAFPRSDRPVGIVHAIDSRVRIALVDGCFRSPDHGNALVQLPMGASLFIDRDGYLAFGSAEVPGARVGEAVVSPGSVADVTAPELAGPINAACGPGRIIAVNALRSAAADGVRQRLTTNANALRELKESYGLTHAQAVRALESCKAAAGAGTCLPSPPPPVAREEDCPPGTSLSFGLCRTPEGYIRPLPRWLEPFAGR</sequence>
<feature type="signal peptide" evidence="1">
    <location>
        <begin position="1"/>
        <end position="22"/>
    </location>
</feature>
<gene>
    <name evidence="2" type="ORF">H8M03_04215</name>
</gene>
<proteinExistence type="predicted"/>
<keyword evidence="1" id="KW-0732">Signal</keyword>
<keyword evidence="3" id="KW-1185">Reference proteome</keyword>
<evidence type="ECO:0000256" key="1">
    <source>
        <dbReference type="SAM" id="SignalP"/>
    </source>
</evidence>
<dbReference type="RefSeq" id="WP_187480497.1">
    <property type="nucleotide sequence ID" value="NZ_CP060697.1"/>
</dbReference>
<organism evidence="2 3">
    <name type="scientific">Sphingomonas sabuli</name>
    <dbReference type="NCBI Taxonomy" id="2764186"/>
    <lineage>
        <taxon>Bacteria</taxon>
        <taxon>Pseudomonadati</taxon>
        <taxon>Pseudomonadota</taxon>
        <taxon>Alphaproteobacteria</taxon>
        <taxon>Sphingomonadales</taxon>
        <taxon>Sphingomonadaceae</taxon>
        <taxon>Sphingomonas</taxon>
    </lineage>
</organism>
<reference evidence="2 3" key="1">
    <citation type="submission" date="2020-08" db="EMBL/GenBank/DDBJ databases">
        <title>Sphingomonas sp. sand1-3 16S ribosomal RNA gene Genome sequencing and assembly.</title>
        <authorList>
            <person name="Kang M."/>
        </authorList>
    </citation>
    <scope>NUCLEOTIDE SEQUENCE [LARGE SCALE GENOMIC DNA]</scope>
    <source>
        <strain evidence="3">sand1-3</strain>
    </source>
</reference>